<proteinExistence type="predicted"/>
<organism evidence="7 8">
    <name type="scientific">Actinomadura livida</name>
    <dbReference type="NCBI Taxonomy" id="79909"/>
    <lineage>
        <taxon>Bacteria</taxon>
        <taxon>Bacillati</taxon>
        <taxon>Actinomycetota</taxon>
        <taxon>Actinomycetes</taxon>
        <taxon>Streptosporangiales</taxon>
        <taxon>Thermomonosporaceae</taxon>
        <taxon>Actinomadura</taxon>
    </lineage>
</organism>
<dbReference type="InterPro" id="IPR003610">
    <property type="entry name" value="CBM5/12"/>
</dbReference>
<dbReference type="GO" id="GO:0004497">
    <property type="term" value="F:monooxygenase activity"/>
    <property type="evidence" value="ECO:0007669"/>
    <property type="project" value="UniProtKB-KW"/>
</dbReference>
<comment type="caution">
    <text evidence="7">The sequence shown here is derived from an EMBL/GenBank/DDBJ whole genome shotgun (WGS) entry which is preliminary data.</text>
</comment>
<dbReference type="EMBL" id="JACHMV010000001">
    <property type="protein sequence ID" value="MBB4774181.1"/>
    <property type="molecule type" value="Genomic_DNA"/>
</dbReference>
<dbReference type="EMBL" id="BAAAHD010000020">
    <property type="protein sequence ID" value="GAA0559360.1"/>
    <property type="molecule type" value="Genomic_DNA"/>
</dbReference>
<dbReference type="Proteomes" id="UP000549343">
    <property type="component" value="Unassembled WGS sequence"/>
</dbReference>
<dbReference type="InterPro" id="IPR051024">
    <property type="entry name" value="GlcNAc_Chitin_IntDeg"/>
</dbReference>
<feature type="domain" description="Chitin-binding type-3" evidence="5">
    <location>
        <begin position="214"/>
        <end position="260"/>
    </location>
</feature>
<gene>
    <name evidence="7" type="ORF">F4557_002599</name>
    <name evidence="6" type="ORF">GCM10009546_21870</name>
</gene>
<accession>A0A7W7IBX7</accession>
<sequence length="260" mass="27633">MRRTIAYPLAVLTAAAGTTLFTAAPASAHGYVSAPPSRQALCAAGAVPDCGPIQFEPQSVEGPKGQRNCHGGLSQFAVLSDESRDWPAKSVGSTVTFSWTLTARHRTSTWEYFVGGTRVAVFDDRNQIPDSVVTHRVDLSEFPGRQKVLAIWNIGDTPMAFYNCIDLNIGGGSGSQPPQSPSQSPAPAPSTAPTPAPSAPAPSQPEPTGAPADGAEWRPGVTYKVGDVVTYEGTRYRCRQGHTTIRSWEPVFTPALWLAL</sequence>
<dbReference type="AlphaFoldDB" id="A0A7W7IBX7"/>
<dbReference type="Gene3D" id="2.70.50.50">
    <property type="entry name" value="chitin-binding protein cbp21"/>
    <property type="match status" value="1"/>
</dbReference>
<dbReference type="PANTHER" id="PTHR34823:SF1">
    <property type="entry name" value="CHITIN-BINDING TYPE-4 DOMAIN-CONTAINING PROTEIN"/>
    <property type="match status" value="1"/>
</dbReference>
<evidence type="ECO:0000256" key="1">
    <source>
        <dbReference type="ARBA" id="ARBA00022729"/>
    </source>
</evidence>
<name>A0A7W7IBX7_9ACTN</name>
<feature type="chain" id="PRO_5030667850" evidence="4">
    <location>
        <begin position="29"/>
        <end position="260"/>
    </location>
</feature>
<evidence type="ECO:0000313" key="7">
    <source>
        <dbReference type="EMBL" id="MBB4774181.1"/>
    </source>
</evidence>
<evidence type="ECO:0000259" key="5">
    <source>
        <dbReference type="SMART" id="SM00495"/>
    </source>
</evidence>
<dbReference type="GO" id="GO:0005576">
    <property type="term" value="C:extracellular region"/>
    <property type="evidence" value="ECO:0007669"/>
    <property type="project" value="InterPro"/>
</dbReference>
<evidence type="ECO:0000256" key="3">
    <source>
        <dbReference type="SAM" id="MobiDB-lite"/>
    </source>
</evidence>
<dbReference type="SMART" id="SM00495">
    <property type="entry name" value="ChtBD3"/>
    <property type="match status" value="1"/>
</dbReference>
<reference evidence="6 9" key="1">
    <citation type="journal article" date="2019" name="Int. J. Syst. Evol. Microbiol.">
        <title>The Global Catalogue of Microorganisms (GCM) 10K type strain sequencing project: providing services to taxonomists for standard genome sequencing and annotation.</title>
        <authorList>
            <consortium name="The Broad Institute Genomics Platform"/>
            <consortium name="The Broad Institute Genome Sequencing Center for Infectious Disease"/>
            <person name="Wu L."/>
            <person name="Ma J."/>
        </authorList>
    </citation>
    <scope>NUCLEOTIDE SEQUENCE [LARGE SCALE GENOMIC DNA]</scope>
    <source>
        <strain evidence="6 9">JCM 10667</strain>
    </source>
</reference>
<dbReference type="InterPro" id="IPR014756">
    <property type="entry name" value="Ig_E-set"/>
</dbReference>
<feature type="region of interest" description="Disordered" evidence="3">
    <location>
        <begin position="172"/>
        <end position="218"/>
    </location>
</feature>
<dbReference type="GO" id="GO:0004553">
    <property type="term" value="F:hydrolase activity, hydrolyzing O-glycosyl compounds"/>
    <property type="evidence" value="ECO:0007669"/>
    <property type="project" value="InterPro"/>
</dbReference>
<dbReference type="SUPFAM" id="SSF81296">
    <property type="entry name" value="E set domains"/>
    <property type="match status" value="1"/>
</dbReference>
<dbReference type="CDD" id="cd12214">
    <property type="entry name" value="ChiA1_BD"/>
    <property type="match status" value="1"/>
</dbReference>
<keyword evidence="1 4" id="KW-0732">Signal</keyword>
<dbReference type="InterPro" id="IPR036573">
    <property type="entry name" value="CBM_sf_5/12"/>
</dbReference>
<keyword evidence="9" id="KW-1185">Reference proteome</keyword>
<keyword evidence="2" id="KW-0378">Hydrolase</keyword>
<dbReference type="CDD" id="cd21177">
    <property type="entry name" value="LPMO_AA10"/>
    <property type="match status" value="1"/>
</dbReference>
<dbReference type="Proteomes" id="UP001501427">
    <property type="component" value="Unassembled WGS sequence"/>
</dbReference>
<dbReference type="Pfam" id="PF02839">
    <property type="entry name" value="CBM_5_12"/>
    <property type="match status" value="1"/>
</dbReference>
<feature type="signal peptide" evidence="4">
    <location>
        <begin position="1"/>
        <end position="28"/>
    </location>
</feature>
<dbReference type="GO" id="GO:0005975">
    <property type="term" value="P:carbohydrate metabolic process"/>
    <property type="evidence" value="ECO:0007669"/>
    <property type="project" value="InterPro"/>
</dbReference>
<evidence type="ECO:0000256" key="2">
    <source>
        <dbReference type="ARBA" id="ARBA00022801"/>
    </source>
</evidence>
<dbReference type="Gene3D" id="2.10.10.20">
    <property type="entry name" value="Carbohydrate-binding module superfamily 5/12"/>
    <property type="match status" value="1"/>
</dbReference>
<protein>
    <submittedName>
        <fullName evidence="7">Chitin-binding protein</fullName>
    </submittedName>
    <submittedName>
        <fullName evidence="6">Lytic polysaccharide monooxygenase</fullName>
    </submittedName>
</protein>
<dbReference type="Pfam" id="PF03067">
    <property type="entry name" value="LPMO_10"/>
    <property type="match status" value="1"/>
</dbReference>
<keyword evidence="6" id="KW-0503">Monooxygenase</keyword>
<evidence type="ECO:0000313" key="8">
    <source>
        <dbReference type="Proteomes" id="UP000549343"/>
    </source>
</evidence>
<keyword evidence="6" id="KW-0560">Oxidoreductase</keyword>
<evidence type="ECO:0000256" key="4">
    <source>
        <dbReference type="SAM" id="SignalP"/>
    </source>
</evidence>
<reference evidence="7 8" key="2">
    <citation type="submission" date="2020-08" db="EMBL/GenBank/DDBJ databases">
        <title>Sequencing the genomes of 1000 actinobacteria strains.</title>
        <authorList>
            <person name="Klenk H.-P."/>
        </authorList>
    </citation>
    <scope>NUCLEOTIDE SEQUENCE [LARGE SCALE GENOMIC DNA]</scope>
    <source>
        <strain evidence="7 8">DSM 44772</strain>
    </source>
</reference>
<dbReference type="RefSeq" id="WP_184882702.1">
    <property type="nucleotide sequence ID" value="NZ_BAAAHD010000020.1"/>
</dbReference>
<reference evidence="6" key="3">
    <citation type="submission" date="2023-12" db="EMBL/GenBank/DDBJ databases">
        <authorList>
            <person name="Sun Q."/>
            <person name="Inoue M."/>
        </authorList>
    </citation>
    <scope>NUCLEOTIDE SEQUENCE</scope>
    <source>
        <strain evidence="6">JCM 10667</strain>
    </source>
</reference>
<feature type="compositionally biased region" description="Pro residues" evidence="3">
    <location>
        <begin position="178"/>
        <end position="205"/>
    </location>
</feature>
<evidence type="ECO:0000313" key="6">
    <source>
        <dbReference type="EMBL" id="GAA0559360.1"/>
    </source>
</evidence>
<evidence type="ECO:0000313" key="9">
    <source>
        <dbReference type="Proteomes" id="UP001501427"/>
    </source>
</evidence>
<dbReference type="SUPFAM" id="SSF51055">
    <property type="entry name" value="Carbohydrate binding domain"/>
    <property type="match status" value="1"/>
</dbReference>
<dbReference type="GO" id="GO:0030246">
    <property type="term" value="F:carbohydrate binding"/>
    <property type="evidence" value="ECO:0007669"/>
    <property type="project" value="InterPro"/>
</dbReference>
<dbReference type="InterPro" id="IPR004302">
    <property type="entry name" value="Cellulose/chitin-bd_N"/>
</dbReference>
<dbReference type="PANTHER" id="PTHR34823">
    <property type="entry name" value="GLCNAC-BINDING PROTEIN A"/>
    <property type="match status" value="1"/>
</dbReference>